<evidence type="ECO:0000313" key="2">
    <source>
        <dbReference type="Proteomes" id="UP001165488"/>
    </source>
</evidence>
<evidence type="ECO:0000313" key="1">
    <source>
        <dbReference type="EMBL" id="MCH7400173.1"/>
    </source>
</evidence>
<dbReference type="PROSITE" id="PS51257">
    <property type="entry name" value="PROKAR_LIPOPROTEIN"/>
    <property type="match status" value="1"/>
</dbReference>
<gene>
    <name evidence="1" type="ORF">MM236_19425</name>
</gene>
<reference evidence="1" key="1">
    <citation type="submission" date="2022-03" db="EMBL/GenBank/DDBJ databases">
        <title>De novo assembled genomes of Belliella spp. (Cyclobacteriaceae) strains.</title>
        <authorList>
            <person name="Szabo A."/>
            <person name="Korponai K."/>
            <person name="Felfoldi T."/>
        </authorList>
    </citation>
    <scope>NUCLEOTIDE SEQUENCE</scope>
    <source>
        <strain evidence="1">DSM 107340</strain>
    </source>
</reference>
<organism evidence="1 2">
    <name type="scientific">Belliella calami</name>
    <dbReference type="NCBI Taxonomy" id="2923436"/>
    <lineage>
        <taxon>Bacteria</taxon>
        <taxon>Pseudomonadati</taxon>
        <taxon>Bacteroidota</taxon>
        <taxon>Cytophagia</taxon>
        <taxon>Cytophagales</taxon>
        <taxon>Cyclobacteriaceae</taxon>
        <taxon>Belliella</taxon>
    </lineage>
</organism>
<protein>
    <submittedName>
        <fullName evidence="1">Uncharacterized protein</fullName>
    </submittedName>
</protein>
<comment type="caution">
    <text evidence="1">The sequence shown here is derived from an EMBL/GenBank/DDBJ whole genome shotgun (WGS) entry which is preliminary data.</text>
</comment>
<name>A0ABS9UU70_9BACT</name>
<accession>A0ABS9UU70</accession>
<dbReference type="RefSeq" id="WP_241276664.1">
    <property type="nucleotide sequence ID" value="NZ_JAKZGS010000031.1"/>
</dbReference>
<sequence>MKRISILYLIVFAVLLTSCDSELALKRLVWGMNKMMGDGFFPSSEILALGEFESTEVNVKSETVNGESSGLIEIKLYNGKSEAFLRNQESVARECAELYVKGFSKIADYQNIIIYFVQTDPMNMENVAINEYQFEIKDFLESNE</sequence>
<dbReference type="Proteomes" id="UP001165488">
    <property type="component" value="Unassembled WGS sequence"/>
</dbReference>
<keyword evidence="2" id="KW-1185">Reference proteome</keyword>
<proteinExistence type="predicted"/>
<dbReference type="EMBL" id="JAKZGS010000031">
    <property type="protein sequence ID" value="MCH7400173.1"/>
    <property type="molecule type" value="Genomic_DNA"/>
</dbReference>